<sequence>MSKNIDRRDSDRDRHRSDSTSRRSDERRYDDRDRKHGDRKSYSSHSKYSDDEDTRERNNKRYSEEGERKGEKSEKRKKHKKKSRSDDSDEEDKAKLSAELAISEDDYFLKATEFKIWLKEEKGKYIDELSSDKSRSYFKKFVKDWNRGKLSKKYYDGIRPSQVASSDGTRYKWSFAKKMNQYELDSVRDSIDTATNVKFPTEVTRRTGVDSSKMVAQPEKRVIGPSMPSKEQFKQYDEEMDEEDRTRYERALRKKDQKRFSKSRDADLEELVPKATGREAMLEKKRAITAFHRREASPDVELPDSELMGGDDFQSRLAAEKRRNEGRNSRKQQIQAEKAALNEDKLKAYQAKESATIEMFRQMAQHNQLMQHRPPQ</sequence>
<protein>
    <submittedName>
        <fullName evidence="2">Uncharacterized protein</fullName>
    </submittedName>
</protein>
<dbReference type="InterPro" id="IPR044688">
    <property type="entry name" value="SCI-1-like"/>
</dbReference>
<evidence type="ECO:0000313" key="2">
    <source>
        <dbReference type="EMBL" id="KAK9762976.1"/>
    </source>
</evidence>
<evidence type="ECO:0000256" key="1">
    <source>
        <dbReference type="SAM" id="MobiDB-lite"/>
    </source>
</evidence>
<proteinExistence type="predicted"/>
<organism evidence="2 3">
    <name type="scientific">Basidiobolus ranarum</name>
    <dbReference type="NCBI Taxonomy" id="34480"/>
    <lineage>
        <taxon>Eukaryota</taxon>
        <taxon>Fungi</taxon>
        <taxon>Fungi incertae sedis</taxon>
        <taxon>Zoopagomycota</taxon>
        <taxon>Entomophthoromycotina</taxon>
        <taxon>Basidiobolomycetes</taxon>
        <taxon>Basidiobolales</taxon>
        <taxon>Basidiobolaceae</taxon>
        <taxon>Basidiobolus</taxon>
    </lineage>
</organism>
<keyword evidence="3" id="KW-1185">Reference proteome</keyword>
<feature type="region of interest" description="Disordered" evidence="1">
    <location>
        <begin position="319"/>
        <end position="339"/>
    </location>
</feature>
<dbReference type="PANTHER" id="PTHR34117">
    <property type="entry name" value="STYLE CELL-CYCLE INHIBITOR 1"/>
    <property type="match status" value="1"/>
</dbReference>
<feature type="region of interest" description="Disordered" evidence="1">
    <location>
        <begin position="1"/>
        <end position="94"/>
    </location>
</feature>
<gene>
    <name evidence="2" type="ORF">K7432_010755</name>
</gene>
<reference evidence="2 3" key="1">
    <citation type="submission" date="2023-04" db="EMBL/GenBank/DDBJ databases">
        <title>Genome of Basidiobolus ranarum AG-B5.</title>
        <authorList>
            <person name="Stajich J.E."/>
            <person name="Carter-House D."/>
            <person name="Gryganskyi A."/>
        </authorList>
    </citation>
    <scope>NUCLEOTIDE SEQUENCE [LARGE SCALE GENOMIC DNA]</scope>
    <source>
        <strain evidence="2 3">AG-B5</strain>
    </source>
</reference>
<feature type="compositionally biased region" description="Basic and acidic residues" evidence="1">
    <location>
        <begin position="54"/>
        <end position="74"/>
    </location>
</feature>
<feature type="compositionally biased region" description="Basic and acidic residues" evidence="1">
    <location>
        <begin position="1"/>
        <end position="41"/>
    </location>
</feature>
<feature type="region of interest" description="Disordered" evidence="1">
    <location>
        <begin position="207"/>
        <end position="245"/>
    </location>
</feature>
<dbReference type="Proteomes" id="UP001479436">
    <property type="component" value="Unassembled WGS sequence"/>
</dbReference>
<feature type="region of interest" description="Disordered" evidence="1">
    <location>
        <begin position="294"/>
        <end position="313"/>
    </location>
</feature>
<dbReference type="PANTHER" id="PTHR34117:SF1">
    <property type="entry name" value="STYLE CELL-CYCLE INHIBITOR 1"/>
    <property type="match status" value="1"/>
</dbReference>
<comment type="caution">
    <text evidence="2">The sequence shown here is derived from an EMBL/GenBank/DDBJ whole genome shotgun (WGS) entry which is preliminary data.</text>
</comment>
<evidence type="ECO:0000313" key="3">
    <source>
        <dbReference type="Proteomes" id="UP001479436"/>
    </source>
</evidence>
<name>A0ABR2WNB0_9FUNG</name>
<dbReference type="EMBL" id="JASJQH010000765">
    <property type="protein sequence ID" value="KAK9762976.1"/>
    <property type="molecule type" value="Genomic_DNA"/>
</dbReference>
<accession>A0ABR2WNB0</accession>
<feature type="compositionally biased region" description="Basic and acidic residues" evidence="1">
    <location>
        <begin position="319"/>
        <end position="328"/>
    </location>
</feature>